<feature type="compositionally biased region" description="Basic and acidic residues" evidence="1">
    <location>
        <begin position="17"/>
        <end position="28"/>
    </location>
</feature>
<proteinExistence type="predicted"/>
<dbReference type="Proteomes" id="UP000005857">
    <property type="component" value="Segment"/>
</dbReference>
<protein>
    <submittedName>
        <fullName evidence="2">Uncharacterized protein</fullName>
    </submittedName>
</protein>
<accession>G8I4H7</accession>
<keyword evidence="3" id="KW-1185">Reference proteome</keyword>
<dbReference type="RefSeq" id="YP_009018755.1">
    <property type="nucleotide sequence ID" value="NC_023744.1"/>
</dbReference>
<feature type="region of interest" description="Disordered" evidence="1">
    <location>
        <begin position="1"/>
        <end position="28"/>
    </location>
</feature>
<evidence type="ECO:0000313" key="2">
    <source>
        <dbReference type="EMBL" id="AER47621.1"/>
    </source>
</evidence>
<organism evidence="2 3">
    <name type="scientific">Mycobacterium phage DS6A</name>
    <dbReference type="NCBI Taxonomy" id="45764"/>
    <lineage>
        <taxon>Viruses</taxon>
        <taxon>Duplodnaviria</taxon>
        <taxon>Heunggongvirae</taxon>
        <taxon>Uroviricota</taxon>
        <taxon>Caudoviricetes</taxon>
        <taxon>Hnatkovirus</taxon>
        <taxon>Hnatkovirus DS6A</taxon>
    </lineage>
</organism>
<name>G8I4H7_9CAUD</name>
<reference evidence="2 3" key="1">
    <citation type="journal article" date="2012" name="J. Virol.">
        <title>Complete Genome Sequences of 138 Mycobacteriophages.</title>
        <authorList>
            <consortium name="the Science Education Alliance Phage Hunters Advancing Genomics and Evolutionary Science Program"/>
            <consortium name="the KwaZulu-Natal Research Institute for Tuberculosis and HIV Mycobacterial Genetics Course Students"/>
            <consortium name="the Phage Hunters Integrating Research and Education Program"/>
            <person name="Hatfull G.F."/>
        </authorList>
    </citation>
    <scope>NUCLEOTIDE SEQUENCE [LARGE SCALE GENOMIC DNA]</scope>
</reference>
<dbReference type="EMBL" id="JN698994">
    <property type="protein sequence ID" value="AER47621.1"/>
    <property type="molecule type" value="Genomic_DNA"/>
</dbReference>
<gene>
    <name evidence="2" type="primary">67</name>
    <name evidence="2" type="ORF">DS6A_67</name>
</gene>
<dbReference type="GeneID" id="18990065"/>
<sequence>MTGQVVIPDAHTGQVADAEREPAPRRRLHYNDDRVEHIMGRRQWIGPCRRGMLWRPTHAEYDLETDRTTVVFAPVAPHEIDRVPGLRERLEATQMAEAARAGAVSHTVRSGQ</sequence>
<dbReference type="KEGG" id="vg:18990065"/>
<evidence type="ECO:0000313" key="3">
    <source>
        <dbReference type="Proteomes" id="UP000005857"/>
    </source>
</evidence>
<evidence type="ECO:0000256" key="1">
    <source>
        <dbReference type="SAM" id="MobiDB-lite"/>
    </source>
</evidence>